<comment type="caution">
    <text evidence="3">The sequence shown here is derived from an EMBL/GenBank/DDBJ whole genome shotgun (WGS) entry which is preliminary data.</text>
</comment>
<evidence type="ECO:0000259" key="2">
    <source>
        <dbReference type="Pfam" id="PF12307"/>
    </source>
</evidence>
<feature type="region of interest" description="Disordered" evidence="1">
    <location>
        <begin position="377"/>
        <end position="421"/>
    </location>
</feature>
<evidence type="ECO:0000313" key="4">
    <source>
        <dbReference type="Proteomes" id="UP000608024"/>
    </source>
</evidence>
<feature type="domain" description="DUF3631" evidence="2">
    <location>
        <begin position="181"/>
        <end position="373"/>
    </location>
</feature>
<sequence>MSSPTPPAPSIDGAALLDEVEAFHRRFNVFPTEAAYVAVTLWDAHAHLIDAFDGTARLAFLSPEPGSGKSRALEIVETLTPRAATTVNASANALFRLVEADEGTPTLLFDEIDTVFGPKAGGNEEVRGFLNSGYRRGAKSLRCVGDGSAQNAEWFSSFCAVAMAGLGSLPDTILTRSVIIRMRKKAPNEKAEPYRRRVHEKEGHALRDRLAEWAAAIHDQVAQAWPEMPEGVSDRPADVWEPLLAVADAAGGHWPERARAACVTLIKAAQEGDEASLGVRLLTDLRDRVFCGADRMPTAAILEVLLSLDDAPWADLSDDGHNAKPLTARTLSKLLSQYVRPDNTPIRPRGIRVGSGTPKGYYAEDLSDAWTRYCPPPPGKSATAATAATPQVNGGDSVAEAASGSRHTHAEADTRPLRIAG</sequence>
<dbReference type="InterPro" id="IPR022081">
    <property type="entry name" value="DUF3631"/>
</dbReference>
<evidence type="ECO:0000313" key="3">
    <source>
        <dbReference type="EMBL" id="GHE62009.1"/>
    </source>
</evidence>
<evidence type="ECO:0000256" key="1">
    <source>
        <dbReference type="SAM" id="MobiDB-lite"/>
    </source>
</evidence>
<dbReference type="AlphaFoldDB" id="A0A918ZNK5"/>
<dbReference type="RefSeq" id="WP_190136774.1">
    <property type="nucleotide sequence ID" value="NZ_BNBT01000045.1"/>
</dbReference>
<accession>A0A918ZNK5</accession>
<dbReference type="Pfam" id="PF12307">
    <property type="entry name" value="DUF3631"/>
    <property type="match status" value="1"/>
</dbReference>
<gene>
    <name evidence="3" type="ORF">GCM10018785_33780</name>
</gene>
<feature type="compositionally biased region" description="Polar residues" evidence="1">
    <location>
        <begin position="383"/>
        <end position="394"/>
    </location>
</feature>
<dbReference type="EMBL" id="BNBT01000045">
    <property type="protein sequence ID" value="GHE62009.1"/>
    <property type="molecule type" value="Genomic_DNA"/>
</dbReference>
<feature type="compositionally biased region" description="Basic and acidic residues" evidence="1">
    <location>
        <begin position="408"/>
        <end position="421"/>
    </location>
</feature>
<reference evidence="3" key="1">
    <citation type="journal article" date="2014" name="Int. J. Syst. Evol. Microbiol.">
        <title>Complete genome sequence of Corynebacterium casei LMG S-19264T (=DSM 44701T), isolated from a smear-ripened cheese.</title>
        <authorList>
            <consortium name="US DOE Joint Genome Institute (JGI-PGF)"/>
            <person name="Walter F."/>
            <person name="Albersmeier A."/>
            <person name="Kalinowski J."/>
            <person name="Ruckert C."/>
        </authorList>
    </citation>
    <scope>NUCLEOTIDE SEQUENCE</scope>
    <source>
        <strain evidence="3">JCM 4784</strain>
    </source>
</reference>
<proteinExistence type="predicted"/>
<organism evidence="3 4">
    <name type="scientific">Streptomyces longispororuber</name>
    <dbReference type="NCBI Taxonomy" id="68230"/>
    <lineage>
        <taxon>Bacteria</taxon>
        <taxon>Bacillati</taxon>
        <taxon>Actinomycetota</taxon>
        <taxon>Actinomycetes</taxon>
        <taxon>Kitasatosporales</taxon>
        <taxon>Streptomycetaceae</taxon>
        <taxon>Streptomyces</taxon>
    </lineage>
</organism>
<keyword evidence="4" id="KW-1185">Reference proteome</keyword>
<protein>
    <recommendedName>
        <fullName evidence="2">DUF3631 domain-containing protein</fullName>
    </recommendedName>
</protein>
<dbReference type="Proteomes" id="UP000608024">
    <property type="component" value="Unassembled WGS sequence"/>
</dbReference>
<reference evidence="3" key="2">
    <citation type="submission" date="2020-09" db="EMBL/GenBank/DDBJ databases">
        <authorList>
            <person name="Sun Q."/>
            <person name="Ohkuma M."/>
        </authorList>
    </citation>
    <scope>NUCLEOTIDE SEQUENCE</scope>
    <source>
        <strain evidence="3">JCM 4784</strain>
    </source>
</reference>
<name>A0A918ZNK5_9ACTN</name>